<dbReference type="AlphaFoldDB" id="A0A1G2QDP6"/>
<dbReference type="PANTHER" id="PTHR21666:SF270">
    <property type="entry name" value="MUREIN HYDROLASE ACTIVATOR ENVC"/>
    <property type="match status" value="1"/>
</dbReference>
<sequence length="427" mass="46240">MNERPLQLATVFLILISLFLSYNQVRAQSVDELKNQITSKNSEIAQLEKEIAEYQVKLTATKGQSSTLKTELARLEATKKKLETDVVLTKKKIDSTTLTIKKLGGEIVTSSQKITKSELAVAEAIRAISFSDKDNLAVALLEYESLSTFLGNTFSLQTLQQKLGDHIKELRQAKSSYEAEKTASEKEKDRLAGLQVKLADQKKIVAQNQSQKSTLLTQTQNQEQTYQQILADRIAKKNAVEAEIKNAESKLNLIVNPSALPTTGSGVIKWPMDKVIITQYFGNTPFATANAQIYQGKGHNGIDLAAAVGTPIKAVLDGVVLGVGDTDTACKGASYGKWVMIKHPNGLSSVYAHLSLAKVSESQTVKTGEVVAYSGATGYVTGPHLHFTLLASDGSQVGTLQSAVPGCGVYRLPLAKREAVLNPLSYL</sequence>
<dbReference type="Gene3D" id="6.10.250.3150">
    <property type="match status" value="1"/>
</dbReference>
<proteinExistence type="predicted"/>
<reference evidence="3 4" key="1">
    <citation type="journal article" date="2016" name="Nat. Commun.">
        <title>Thousands of microbial genomes shed light on interconnected biogeochemical processes in an aquifer system.</title>
        <authorList>
            <person name="Anantharaman K."/>
            <person name="Brown C.T."/>
            <person name="Hug L.A."/>
            <person name="Sharon I."/>
            <person name="Castelle C.J."/>
            <person name="Probst A.J."/>
            <person name="Thomas B.C."/>
            <person name="Singh A."/>
            <person name="Wilkins M.J."/>
            <person name="Karaoz U."/>
            <person name="Brodie E.L."/>
            <person name="Williams K.H."/>
            <person name="Hubbard S.S."/>
            <person name="Banfield J.F."/>
        </authorList>
    </citation>
    <scope>NUCLEOTIDE SEQUENCE [LARGE SCALE GENOMIC DNA]</scope>
</reference>
<feature type="domain" description="M23ase beta-sheet core" evidence="2">
    <location>
        <begin position="298"/>
        <end position="390"/>
    </location>
</feature>
<dbReference type="GO" id="GO:0004222">
    <property type="term" value="F:metalloendopeptidase activity"/>
    <property type="evidence" value="ECO:0007669"/>
    <property type="project" value="TreeGrafter"/>
</dbReference>
<dbReference type="Gene3D" id="2.70.70.10">
    <property type="entry name" value="Glucose Permease (Domain IIA)"/>
    <property type="match status" value="1"/>
</dbReference>
<organism evidence="3 4">
    <name type="scientific">Candidatus Vogelbacteria bacterium RIFOXYD1_FULL_44_32</name>
    <dbReference type="NCBI Taxonomy" id="1802438"/>
    <lineage>
        <taxon>Bacteria</taxon>
        <taxon>Candidatus Vogeliibacteriota</taxon>
    </lineage>
</organism>
<dbReference type="Proteomes" id="UP000177043">
    <property type="component" value="Unassembled WGS sequence"/>
</dbReference>
<accession>A0A1G2QDP6</accession>
<evidence type="ECO:0000256" key="1">
    <source>
        <dbReference type="SAM" id="Coils"/>
    </source>
</evidence>
<keyword evidence="1" id="KW-0175">Coiled coil</keyword>
<protein>
    <recommendedName>
        <fullName evidence="2">M23ase beta-sheet core domain-containing protein</fullName>
    </recommendedName>
</protein>
<dbReference type="EMBL" id="MHTJ01000003">
    <property type="protein sequence ID" value="OHA58647.1"/>
    <property type="molecule type" value="Genomic_DNA"/>
</dbReference>
<evidence type="ECO:0000313" key="4">
    <source>
        <dbReference type="Proteomes" id="UP000177043"/>
    </source>
</evidence>
<dbReference type="InterPro" id="IPR016047">
    <property type="entry name" value="M23ase_b-sheet_dom"/>
</dbReference>
<dbReference type="InterPro" id="IPR011055">
    <property type="entry name" value="Dup_hybrid_motif"/>
</dbReference>
<gene>
    <name evidence="3" type="ORF">A2571_02665</name>
</gene>
<dbReference type="STRING" id="1802438.A2571_02665"/>
<dbReference type="SUPFAM" id="SSF51261">
    <property type="entry name" value="Duplicated hybrid motif"/>
    <property type="match status" value="1"/>
</dbReference>
<name>A0A1G2QDP6_9BACT</name>
<feature type="coiled-coil region" evidence="1">
    <location>
        <begin position="156"/>
        <end position="187"/>
    </location>
</feature>
<evidence type="ECO:0000259" key="2">
    <source>
        <dbReference type="Pfam" id="PF01551"/>
    </source>
</evidence>
<dbReference type="PANTHER" id="PTHR21666">
    <property type="entry name" value="PEPTIDASE-RELATED"/>
    <property type="match status" value="1"/>
</dbReference>
<dbReference type="InterPro" id="IPR050570">
    <property type="entry name" value="Cell_wall_metabolism_enzyme"/>
</dbReference>
<dbReference type="CDD" id="cd12797">
    <property type="entry name" value="M23_peptidase"/>
    <property type="match status" value="1"/>
</dbReference>
<feature type="coiled-coil region" evidence="1">
    <location>
        <begin position="30"/>
        <end position="92"/>
    </location>
</feature>
<dbReference type="Pfam" id="PF01551">
    <property type="entry name" value="Peptidase_M23"/>
    <property type="match status" value="1"/>
</dbReference>
<comment type="caution">
    <text evidence="3">The sequence shown here is derived from an EMBL/GenBank/DDBJ whole genome shotgun (WGS) entry which is preliminary data.</text>
</comment>
<evidence type="ECO:0000313" key="3">
    <source>
        <dbReference type="EMBL" id="OHA58647.1"/>
    </source>
</evidence>